<accession>A0A0D4ZZR7</accession>
<geneLocation type="plasmid" evidence="1">
    <name>pJE1</name>
</geneLocation>
<dbReference type="EMBL" id="KM017071">
    <property type="protein sequence ID" value="AJW29443.1"/>
    <property type="molecule type" value="Genomic_DNA"/>
</dbReference>
<proteinExistence type="predicted"/>
<keyword evidence="1" id="KW-0614">Plasmid</keyword>
<gene>
    <name evidence="1" type="ORF">pJE1_021</name>
</gene>
<dbReference type="AlphaFoldDB" id="A0A0D4ZZR7"/>
<organism evidence="1">
    <name type="scientific">Sphingomonas sp. JE1</name>
    <dbReference type="NCBI Taxonomy" id="1628059"/>
    <lineage>
        <taxon>Bacteria</taxon>
        <taxon>Pseudomonadati</taxon>
        <taxon>Pseudomonadota</taxon>
        <taxon>Alphaproteobacteria</taxon>
        <taxon>Sphingomonadales</taxon>
        <taxon>Sphingomonadaceae</taxon>
        <taxon>Sphingomonas</taxon>
    </lineage>
</organism>
<evidence type="ECO:0000313" key="1">
    <source>
        <dbReference type="EMBL" id="AJW29443.1"/>
    </source>
</evidence>
<evidence type="ECO:0008006" key="2">
    <source>
        <dbReference type="Google" id="ProtNLM"/>
    </source>
</evidence>
<protein>
    <recommendedName>
        <fullName evidence="2">DUF3108 domain-containing protein</fullName>
    </recommendedName>
</protein>
<name>A0A0D4ZZR7_9SPHN</name>
<dbReference type="RefSeq" id="WP_254108252.1">
    <property type="nucleotide sequence ID" value="NZ_KM017071.1"/>
</dbReference>
<sequence length="241" mass="26833">MTGMAHTTISGKILYTSNKPGREGEERGREYFTFTKHGNGSRTLRALCEIDEPSPTVLRDITYSLDANDMPTDCFVRLMVGDEFMGAGLFRITPEFVECESFGPSIGRVSQKRPIVGEFDGFGTHPISGDAYICKKMDKAKGPHNRKFRTFLPSPDHRGATPPLIDETNLHLAYVGDETVTVQAGTFEASHFRFTDPDATMAGGHPDYDMWVTADEDAIFLKGGVGGYMQTWYELVELTRR</sequence>
<reference evidence="1" key="1">
    <citation type="submission" date="2014-06" db="EMBL/GenBank/DDBJ databases">
        <title>Molecular and ecological studies on carbamate pesticide degrading bacteria isolated from agricultural soils.</title>
        <authorList>
            <person name="Kim D.-U."/>
            <person name="Ka J.-O."/>
        </authorList>
    </citation>
    <scope>NUCLEOTIDE SEQUENCE</scope>
    <source>
        <strain evidence="1">JE1</strain>
        <plasmid evidence="1">pJE1</plasmid>
    </source>
</reference>